<gene>
    <name evidence="5" type="ORF">ETQ85_00635</name>
</gene>
<sequence length="1027" mass="111391">MRMSDIDVISQFRAAASARGLLLPDHLDADGKLHRCELRDGAKGKKDGAYLLHLDGVPAGGFQNFRDGLDWENWRADIGRSLTPEEEAAARARMEIQRAEREAEAKAKRDKARRKANAIWNSAKPAPDDHPYLTRKGVPSFGLRVASWPKWVEARPGQWEETRIGNALLVPMRSPSGTLHSLQAIYPEKIDGRDKDFLLHGEKAGKFHLIGEISADVPLCVAEGYATAASLHQVTGWPVAVAFDAGGLEPVARALHETNQGARFILCADDDAFGLCFECQAPVRVADGETCPSCSKPHKCRNAGQHRAQDAARAVRGVVASPEFIDPAGRWQGYQNTGKTPTDFNDLATSPREGEGPDAVRRILEAARDAIAGPACDDAPPEAPTPAPEAENAASAPEAAPATPEEKPAAPAKRSRSKPKAKADGVQTPAQGGDVFELREGNEGRGVYRLKVEKRGDTWGEVAQYVCAPLEITHQVRDARGENWQRLATFNDHDCRRRRVLVPDEMLEGDGAALARLLRSQGLFIGDNKGGLLKMYVNRSRPPARARLTSRIGWHDDCTEAGRWSFVLGGDHDPLAPEGAELWLHQAQGSGNAQFKTAGTLEDWRANVAALAVGNSRLVFALSAGFAGGLCWLHPNIPGGFHWAGGSSLGKSALLYGAASLCGPATYRRTWLLTATAIEGVAAGHCDAPLLLDELKQAGNPKDVAQAAYMLTSGQGKGRGRPTGGVQEISLTVVLFQSNGEIGLTQFLEENQERAYAGQEVRFCELPADAGAGFGCWDALHGLADGARFSETLQCNAGKHYGTAYPEFIRRVILERAAMPSQFEELRRAFEGRALTDKAGGQAIRAATRFAAVAYAGEKATEYGITGWPAGEAVKSAMRMFKDWLQAFGGEENREPRKMVEQVQAWIQANGGTRLEDWRRPSITDTHAPRTMNRAGWKRPTGETASLNEADQIFEYLIYPASFRSELCFGFDPKQVAAELVKRGLLKTTHDGKNTRFQVKFREPGAASPGWFFALTPAILGAVDAAE</sequence>
<organism evidence="5 6">
    <name type="scientific">Zoogloea oleivorans</name>
    <dbReference type="NCBI Taxonomy" id="1552750"/>
    <lineage>
        <taxon>Bacteria</taxon>
        <taxon>Pseudomonadati</taxon>
        <taxon>Pseudomonadota</taxon>
        <taxon>Betaproteobacteria</taxon>
        <taxon>Rhodocyclales</taxon>
        <taxon>Zoogloeaceae</taxon>
        <taxon>Zoogloea</taxon>
    </lineage>
</organism>
<feature type="region of interest" description="Disordered" evidence="2">
    <location>
        <begin position="328"/>
        <end position="356"/>
    </location>
</feature>
<dbReference type="Proteomes" id="UP000389128">
    <property type="component" value="Unassembled WGS sequence"/>
</dbReference>
<comment type="caution">
    <text evidence="5">The sequence shown here is derived from an EMBL/GenBank/DDBJ whole genome shotgun (WGS) entry which is preliminary data.</text>
</comment>
<dbReference type="InterPro" id="IPR034154">
    <property type="entry name" value="TOPRIM_DnaG/twinkle"/>
</dbReference>
<feature type="domain" description="Toprim" evidence="4">
    <location>
        <begin position="219"/>
        <end position="274"/>
    </location>
</feature>
<evidence type="ECO:0000313" key="6">
    <source>
        <dbReference type="Proteomes" id="UP000389128"/>
    </source>
</evidence>
<dbReference type="Pfam" id="PF13662">
    <property type="entry name" value="Toprim_4"/>
    <property type="match status" value="1"/>
</dbReference>
<dbReference type="OrthoDB" id="784829at2"/>
<feature type="region of interest" description="Disordered" evidence="2">
    <location>
        <begin position="373"/>
        <end position="437"/>
    </location>
</feature>
<dbReference type="InterPro" id="IPR009270">
    <property type="entry name" value="DUF927"/>
</dbReference>
<evidence type="ECO:0000259" key="3">
    <source>
        <dbReference type="Pfam" id="PF06048"/>
    </source>
</evidence>
<keyword evidence="6" id="KW-1185">Reference proteome</keyword>
<accession>A0A6C2D991</accession>
<protein>
    <submittedName>
        <fullName evidence="5">DUF927 domain-containing protein</fullName>
    </submittedName>
</protein>
<keyword evidence="1" id="KW-0175">Coiled coil</keyword>
<dbReference type="InterPro" id="IPR006171">
    <property type="entry name" value="TOPRIM_dom"/>
</dbReference>
<dbReference type="CDD" id="cd01029">
    <property type="entry name" value="TOPRIM_primases"/>
    <property type="match status" value="1"/>
</dbReference>
<evidence type="ECO:0000313" key="5">
    <source>
        <dbReference type="EMBL" id="TYC62099.1"/>
    </source>
</evidence>
<evidence type="ECO:0000256" key="2">
    <source>
        <dbReference type="SAM" id="MobiDB-lite"/>
    </source>
</evidence>
<dbReference type="EMBL" id="SDKK01000001">
    <property type="protein sequence ID" value="TYC62099.1"/>
    <property type="molecule type" value="Genomic_DNA"/>
</dbReference>
<evidence type="ECO:0000259" key="4">
    <source>
        <dbReference type="Pfam" id="PF13662"/>
    </source>
</evidence>
<dbReference type="AlphaFoldDB" id="A0A6C2D991"/>
<feature type="coiled-coil region" evidence="1">
    <location>
        <begin position="82"/>
        <end position="109"/>
    </location>
</feature>
<feature type="compositionally biased region" description="Low complexity" evidence="2">
    <location>
        <begin position="388"/>
        <end position="403"/>
    </location>
</feature>
<dbReference type="Pfam" id="PF06048">
    <property type="entry name" value="DUF927"/>
    <property type="match status" value="1"/>
</dbReference>
<reference evidence="5 6" key="1">
    <citation type="submission" date="2019-01" db="EMBL/GenBank/DDBJ databases">
        <title>Zoogloea oleivorans genome sequencing and assembly.</title>
        <authorList>
            <person name="Tancsics A."/>
            <person name="Farkas M."/>
            <person name="Kriszt B."/>
            <person name="Maroti G."/>
            <person name="Horvath B."/>
        </authorList>
    </citation>
    <scope>NUCLEOTIDE SEQUENCE [LARGE SCALE GENOMIC DNA]</scope>
    <source>
        <strain evidence="5 6">Buc</strain>
    </source>
</reference>
<name>A0A6C2D991_9RHOO</name>
<proteinExistence type="predicted"/>
<feature type="domain" description="DUF927" evidence="3">
    <location>
        <begin position="445"/>
        <end position="728"/>
    </location>
</feature>
<feature type="compositionally biased region" description="Polar residues" evidence="2">
    <location>
        <begin position="333"/>
        <end position="343"/>
    </location>
</feature>
<evidence type="ECO:0000256" key="1">
    <source>
        <dbReference type="SAM" id="Coils"/>
    </source>
</evidence>